<gene>
    <name evidence="1" type="ORF">BX592_113181</name>
</gene>
<sequence>MFMCVRVARERKETTMDYVRGALLALAVFWAMQVVASWFQMRRYGDALRRTARRWHSGFLGVGACKVRFGRGAIAMVVLDDALVVREFLSMSGLTVFSRFRQHDGFSGLSIEEFNIRLTGAGLRRSIVVAAADALERAQRTAQQQTGNGDAADAADADNRAARLNSLAA</sequence>
<dbReference type="Proteomes" id="UP000295509">
    <property type="component" value="Unassembled WGS sequence"/>
</dbReference>
<dbReference type="Pfam" id="PF06923">
    <property type="entry name" value="GutM"/>
    <property type="match status" value="1"/>
</dbReference>
<comment type="caution">
    <text evidence="1">The sequence shown here is derived from an EMBL/GenBank/DDBJ whole genome shotgun (WGS) entry which is preliminary data.</text>
</comment>
<accession>A0A4R8LPL7</accession>
<evidence type="ECO:0000313" key="2">
    <source>
        <dbReference type="Proteomes" id="UP000295509"/>
    </source>
</evidence>
<name>A0A4R8LPL7_9BURK</name>
<dbReference type="InterPro" id="IPR009693">
    <property type="entry name" value="Glucitol_operon_activator"/>
</dbReference>
<evidence type="ECO:0000313" key="1">
    <source>
        <dbReference type="EMBL" id="TDY46552.1"/>
    </source>
</evidence>
<keyword evidence="2" id="KW-1185">Reference proteome</keyword>
<dbReference type="EMBL" id="SORE01000013">
    <property type="protein sequence ID" value="TDY46552.1"/>
    <property type="molecule type" value="Genomic_DNA"/>
</dbReference>
<proteinExistence type="predicted"/>
<dbReference type="AlphaFoldDB" id="A0A4R8LPL7"/>
<reference evidence="1 2" key="1">
    <citation type="submission" date="2019-03" db="EMBL/GenBank/DDBJ databases">
        <title>Genomic Encyclopedia of Type Strains, Phase III (KMG-III): the genomes of soil and plant-associated and newly described type strains.</title>
        <authorList>
            <person name="Whitman W."/>
        </authorList>
    </citation>
    <scope>NUCLEOTIDE SEQUENCE [LARGE SCALE GENOMIC DNA]</scope>
    <source>
        <strain evidence="1 2">LMG 29544</strain>
    </source>
</reference>
<protein>
    <submittedName>
        <fullName evidence="1">Glucitol operon activator protein</fullName>
    </submittedName>
</protein>
<organism evidence="1 2">
    <name type="scientific">Paraburkholderia rhizosphaerae</name>
    <dbReference type="NCBI Taxonomy" id="480658"/>
    <lineage>
        <taxon>Bacteria</taxon>
        <taxon>Pseudomonadati</taxon>
        <taxon>Pseudomonadota</taxon>
        <taxon>Betaproteobacteria</taxon>
        <taxon>Burkholderiales</taxon>
        <taxon>Burkholderiaceae</taxon>
        <taxon>Paraburkholderia</taxon>
    </lineage>
</organism>